<keyword evidence="6 8" id="KW-0560">Oxidoreductase</keyword>
<dbReference type="CDD" id="cd00209">
    <property type="entry name" value="DHFR"/>
    <property type="match status" value="1"/>
</dbReference>
<evidence type="ECO:0000313" key="10">
    <source>
        <dbReference type="EMBL" id="QEC67322.1"/>
    </source>
</evidence>
<dbReference type="Pfam" id="PF00186">
    <property type="entry name" value="DHFR_1"/>
    <property type="match status" value="1"/>
</dbReference>
<feature type="domain" description="DHFR" evidence="9">
    <location>
        <begin position="2"/>
        <end position="164"/>
    </location>
</feature>
<dbReference type="GO" id="GO:0046655">
    <property type="term" value="P:folic acid metabolic process"/>
    <property type="evidence" value="ECO:0007669"/>
    <property type="project" value="TreeGrafter"/>
</dbReference>
<dbReference type="GO" id="GO:0004146">
    <property type="term" value="F:dihydrofolate reductase activity"/>
    <property type="evidence" value="ECO:0007669"/>
    <property type="project" value="UniProtKB-EC"/>
</dbReference>
<comment type="similarity">
    <text evidence="2 8">Belongs to the dihydrofolate reductase family.</text>
</comment>
<evidence type="ECO:0000256" key="8">
    <source>
        <dbReference type="PIRNR" id="PIRNR000194"/>
    </source>
</evidence>
<evidence type="ECO:0000256" key="5">
    <source>
        <dbReference type="ARBA" id="ARBA00022857"/>
    </source>
</evidence>
<dbReference type="EC" id="1.5.1.3" evidence="3 8"/>
<keyword evidence="5 8" id="KW-0521">NADP</keyword>
<dbReference type="Proteomes" id="UP000321533">
    <property type="component" value="Chromosome"/>
</dbReference>
<evidence type="ECO:0000259" key="9">
    <source>
        <dbReference type="PROSITE" id="PS51330"/>
    </source>
</evidence>
<accession>A0A5B8V7L1</accession>
<reference evidence="10 11" key="1">
    <citation type="journal article" date="2016" name="Int. J. Syst. Evol. Microbiol.">
        <title>Panacibacter ginsenosidivorans gen. nov., sp. nov., with ginsenoside converting activity isolated from soil of a ginseng field.</title>
        <authorList>
            <person name="Siddiqi M.Z."/>
            <person name="Muhammad Shafi S."/>
            <person name="Choi K.D."/>
            <person name="Im W.T."/>
        </authorList>
    </citation>
    <scope>NUCLEOTIDE SEQUENCE [LARGE SCALE GENOMIC DNA]</scope>
    <source>
        <strain evidence="10 11">Gsoil1550</strain>
    </source>
</reference>
<dbReference type="UniPathway" id="UPA00077">
    <property type="reaction ID" value="UER00158"/>
</dbReference>
<dbReference type="GO" id="GO:0046452">
    <property type="term" value="P:dihydrofolate metabolic process"/>
    <property type="evidence" value="ECO:0007669"/>
    <property type="project" value="TreeGrafter"/>
</dbReference>
<dbReference type="AlphaFoldDB" id="A0A5B8V7L1"/>
<dbReference type="SUPFAM" id="SSF53597">
    <property type="entry name" value="Dihydrofolate reductase-like"/>
    <property type="match status" value="1"/>
</dbReference>
<dbReference type="PRINTS" id="PR00070">
    <property type="entry name" value="DHFR"/>
</dbReference>
<proteinExistence type="inferred from homology"/>
<evidence type="ECO:0000256" key="3">
    <source>
        <dbReference type="ARBA" id="ARBA00012856"/>
    </source>
</evidence>
<dbReference type="GO" id="GO:0046654">
    <property type="term" value="P:tetrahydrofolate biosynthetic process"/>
    <property type="evidence" value="ECO:0007669"/>
    <property type="project" value="UniProtKB-UniPathway"/>
</dbReference>
<dbReference type="PANTHER" id="PTHR48069">
    <property type="entry name" value="DIHYDROFOLATE REDUCTASE"/>
    <property type="match status" value="1"/>
</dbReference>
<dbReference type="PANTHER" id="PTHR48069:SF3">
    <property type="entry name" value="DIHYDROFOLATE REDUCTASE"/>
    <property type="match status" value="1"/>
</dbReference>
<evidence type="ECO:0000256" key="7">
    <source>
        <dbReference type="ARBA" id="ARBA00025067"/>
    </source>
</evidence>
<keyword evidence="11" id="KW-1185">Reference proteome</keyword>
<dbReference type="FunFam" id="3.40.430.10:FF:000001">
    <property type="entry name" value="Dihydrofolate reductase"/>
    <property type="match status" value="1"/>
</dbReference>
<dbReference type="EMBL" id="CP042435">
    <property type="protein sequence ID" value="QEC67322.1"/>
    <property type="molecule type" value="Genomic_DNA"/>
</dbReference>
<dbReference type="GO" id="GO:0070401">
    <property type="term" value="F:NADP+ binding"/>
    <property type="evidence" value="ECO:0007669"/>
    <property type="project" value="UniProtKB-ARBA"/>
</dbReference>
<dbReference type="InterPro" id="IPR024072">
    <property type="entry name" value="DHFR-like_dom_sf"/>
</dbReference>
<evidence type="ECO:0000256" key="6">
    <source>
        <dbReference type="ARBA" id="ARBA00023002"/>
    </source>
</evidence>
<dbReference type="InterPro" id="IPR001796">
    <property type="entry name" value="DHFR_dom"/>
</dbReference>
<evidence type="ECO:0000256" key="2">
    <source>
        <dbReference type="ARBA" id="ARBA00009539"/>
    </source>
</evidence>
<comment type="function">
    <text evidence="7 8">Key enzyme in folate metabolism. Catalyzes an essential reaction for de novo glycine and purine synthesis, and for DNA precursor synthesis.</text>
</comment>
<dbReference type="GO" id="GO:0006730">
    <property type="term" value="P:one-carbon metabolic process"/>
    <property type="evidence" value="ECO:0007669"/>
    <property type="project" value="UniProtKB-KW"/>
</dbReference>
<dbReference type="PIRSF" id="PIRSF000194">
    <property type="entry name" value="DHFR"/>
    <property type="match status" value="1"/>
</dbReference>
<dbReference type="KEGG" id="pgin:FRZ67_08440"/>
<dbReference type="InterPro" id="IPR012259">
    <property type="entry name" value="DHFR"/>
</dbReference>
<gene>
    <name evidence="10" type="ORF">FRZ67_08440</name>
</gene>
<dbReference type="PROSITE" id="PS51330">
    <property type="entry name" value="DHFR_2"/>
    <property type="match status" value="1"/>
</dbReference>
<organism evidence="10 11">
    <name type="scientific">Panacibacter ginsenosidivorans</name>
    <dbReference type="NCBI Taxonomy" id="1813871"/>
    <lineage>
        <taxon>Bacteria</taxon>
        <taxon>Pseudomonadati</taxon>
        <taxon>Bacteroidota</taxon>
        <taxon>Chitinophagia</taxon>
        <taxon>Chitinophagales</taxon>
        <taxon>Chitinophagaceae</taxon>
        <taxon>Panacibacter</taxon>
    </lineage>
</organism>
<dbReference type="Gene3D" id="3.40.430.10">
    <property type="entry name" value="Dihydrofolate Reductase, subunit A"/>
    <property type="match status" value="1"/>
</dbReference>
<keyword evidence="4 8" id="KW-0554">One-carbon metabolism</keyword>
<evidence type="ECO:0000313" key="11">
    <source>
        <dbReference type="Proteomes" id="UP000321533"/>
    </source>
</evidence>
<evidence type="ECO:0000256" key="1">
    <source>
        <dbReference type="ARBA" id="ARBA00004903"/>
    </source>
</evidence>
<dbReference type="RefSeq" id="WP_147189129.1">
    <property type="nucleotide sequence ID" value="NZ_CP042435.1"/>
</dbReference>
<sequence>MILSQVVAASTNNAIGKDNQLLWHLPNDLKFFKNVTWAMPVAMGRKSFESLGNKPLNGRFNIIITRNKDFKADGCVVVNNINDAIFVAQQHDYKELMILGGGEIYKQSIDIADKIYITRVHALFEDADAFFPEIDERKWKLISNQDFFADEKHAYDYSFQLWEKK</sequence>
<protein>
    <recommendedName>
        <fullName evidence="3 8">Dihydrofolate reductase</fullName>
        <ecNumber evidence="3 8">1.5.1.3</ecNumber>
    </recommendedName>
</protein>
<name>A0A5B8V7L1_9BACT</name>
<dbReference type="GO" id="GO:0005829">
    <property type="term" value="C:cytosol"/>
    <property type="evidence" value="ECO:0007669"/>
    <property type="project" value="TreeGrafter"/>
</dbReference>
<dbReference type="OrthoDB" id="9804315at2"/>
<comment type="pathway">
    <text evidence="1 8">Cofactor biosynthesis; tetrahydrofolate biosynthesis; 5,6,7,8-tetrahydrofolate from 7,8-dihydrofolate: step 1/1.</text>
</comment>
<comment type="catalytic activity">
    <reaction evidence="8">
        <text>(6S)-5,6,7,8-tetrahydrofolate + NADP(+) = 7,8-dihydrofolate + NADPH + H(+)</text>
        <dbReference type="Rhea" id="RHEA:15009"/>
        <dbReference type="ChEBI" id="CHEBI:15378"/>
        <dbReference type="ChEBI" id="CHEBI:57451"/>
        <dbReference type="ChEBI" id="CHEBI:57453"/>
        <dbReference type="ChEBI" id="CHEBI:57783"/>
        <dbReference type="ChEBI" id="CHEBI:58349"/>
        <dbReference type="EC" id="1.5.1.3"/>
    </reaction>
</comment>
<evidence type="ECO:0000256" key="4">
    <source>
        <dbReference type="ARBA" id="ARBA00022563"/>
    </source>
</evidence>